<dbReference type="EMBL" id="JACHID010000004">
    <property type="protein sequence ID" value="MBB5021535.1"/>
    <property type="molecule type" value="Genomic_DNA"/>
</dbReference>
<dbReference type="RefSeq" id="WP_183730412.1">
    <property type="nucleotide sequence ID" value="NZ_JACHID010000004.1"/>
</dbReference>
<protein>
    <submittedName>
        <fullName evidence="2">Flavodoxin</fullName>
    </submittedName>
</protein>
<evidence type="ECO:0000259" key="1">
    <source>
        <dbReference type="Pfam" id="PF12641"/>
    </source>
</evidence>
<dbReference type="Gene3D" id="3.40.50.360">
    <property type="match status" value="1"/>
</dbReference>
<reference evidence="2 3" key="1">
    <citation type="submission" date="2020-08" db="EMBL/GenBank/DDBJ databases">
        <title>Genomic Encyclopedia of Type Strains, Phase IV (KMG-IV): sequencing the most valuable type-strain genomes for metagenomic binning, comparative biology and taxonomic classification.</title>
        <authorList>
            <person name="Goeker M."/>
        </authorList>
    </citation>
    <scope>NUCLEOTIDE SEQUENCE [LARGE SCALE GENOMIC DNA]</scope>
    <source>
        <strain evidence="2 3">DSM 22071</strain>
    </source>
</reference>
<dbReference type="InterPro" id="IPR029039">
    <property type="entry name" value="Flavoprotein-like_sf"/>
</dbReference>
<proteinExistence type="predicted"/>
<comment type="caution">
    <text evidence="2">The sequence shown here is derived from an EMBL/GenBank/DDBJ whole genome shotgun (WGS) entry which is preliminary data.</text>
</comment>
<evidence type="ECO:0000313" key="2">
    <source>
        <dbReference type="EMBL" id="MBB5021535.1"/>
    </source>
</evidence>
<dbReference type="InterPro" id="IPR008254">
    <property type="entry name" value="Flavodoxin/NO_synth"/>
</dbReference>
<organism evidence="2 3">
    <name type="scientific">Desulfurispira natronophila</name>
    <dbReference type="NCBI Taxonomy" id="682562"/>
    <lineage>
        <taxon>Bacteria</taxon>
        <taxon>Pseudomonadati</taxon>
        <taxon>Chrysiogenota</taxon>
        <taxon>Chrysiogenia</taxon>
        <taxon>Chrysiogenales</taxon>
        <taxon>Chrysiogenaceae</taxon>
        <taxon>Desulfurispira</taxon>
    </lineage>
</organism>
<dbReference type="SUPFAM" id="SSF52218">
    <property type="entry name" value="Flavoproteins"/>
    <property type="match status" value="1"/>
</dbReference>
<keyword evidence="3" id="KW-1185">Reference proteome</keyword>
<dbReference type="GO" id="GO:0010181">
    <property type="term" value="F:FMN binding"/>
    <property type="evidence" value="ECO:0007669"/>
    <property type="project" value="InterPro"/>
</dbReference>
<dbReference type="AlphaFoldDB" id="A0A7W7Y3S0"/>
<name>A0A7W7Y3S0_9BACT</name>
<dbReference type="Proteomes" id="UP000528322">
    <property type="component" value="Unassembled WGS sequence"/>
</dbReference>
<dbReference type="Pfam" id="PF12641">
    <property type="entry name" value="Flavodoxin_3"/>
    <property type="match status" value="1"/>
</dbReference>
<evidence type="ECO:0000313" key="3">
    <source>
        <dbReference type="Proteomes" id="UP000528322"/>
    </source>
</evidence>
<accession>A0A7W7Y3S0</accession>
<sequence length="175" mass="19354">MKALVAYSSRTGNTRMIADAIAPVLPGEVETVSVECAPQTLDHDFVAIGFWVDKGVPDEQAQEFMKRIRGTVVGLFGTLGAWPDSDHARECMESAVRMMEENDNRVICRFMCQGKVDPQVVEAMARYAPERHPMTPERKARLEEAAKHPDETDTMNAATVFSAAVKEHFALAGRS</sequence>
<feature type="domain" description="Flavodoxin-like" evidence="1">
    <location>
        <begin position="4"/>
        <end position="161"/>
    </location>
</feature>
<gene>
    <name evidence="2" type="ORF">HNR37_000847</name>
</gene>